<accession>A0A6J4MBM0</accession>
<feature type="transmembrane region" description="Helical" evidence="1">
    <location>
        <begin position="15"/>
        <end position="34"/>
    </location>
</feature>
<feature type="transmembrane region" description="Helical" evidence="1">
    <location>
        <begin position="46"/>
        <end position="72"/>
    </location>
</feature>
<sequence>MSDWFLALSLTSKLWLAYVTGAVSLLGLATWVDLTRSRHVDGAGGWLIFGAMILSFWGLVLTALASLLIALLRWLW</sequence>
<proteinExistence type="predicted"/>
<evidence type="ECO:0000313" key="2">
    <source>
        <dbReference type="EMBL" id="CAA9353998.1"/>
    </source>
</evidence>
<evidence type="ECO:0000256" key="1">
    <source>
        <dbReference type="SAM" id="Phobius"/>
    </source>
</evidence>
<keyword evidence="1" id="KW-0812">Transmembrane</keyword>
<dbReference type="EMBL" id="CADCUA010000699">
    <property type="protein sequence ID" value="CAA9353998.1"/>
    <property type="molecule type" value="Genomic_DNA"/>
</dbReference>
<keyword evidence="1" id="KW-1133">Transmembrane helix</keyword>
<keyword evidence="1" id="KW-0472">Membrane</keyword>
<reference evidence="2" key="1">
    <citation type="submission" date="2020-02" db="EMBL/GenBank/DDBJ databases">
        <authorList>
            <person name="Meier V. D."/>
        </authorList>
    </citation>
    <scope>NUCLEOTIDE SEQUENCE</scope>
    <source>
        <strain evidence="2">AVDCRST_MAG71</strain>
    </source>
</reference>
<protein>
    <submittedName>
        <fullName evidence="2">Uncharacterized protein</fullName>
    </submittedName>
</protein>
<gene>
    <name evidence="2" type="ORF">AVDCRST_MAG71-2926</name>
</gene>
<dbReference type="AlphaFoldDB" id="A0A6J4MBM0"/>
<organism evidence="2">
    <name type="scientific">uncultured Lysobacter sp</name>
    <dbReference type="NCBI Taxonomy" id="271060"/>
    <lineage>
        <taxon>Bacteria</taxon>
        <taxon>Pseudomonadati</taxon>
        <taxon>Pseudomonadota</taxon>
        <taxon>Gammaproteobacteria</taxon>
        <taxon>Lysobacterales</taxon>
        <taxon>Lysobacteraceae</taxon>
        <taxon>Lysobacter</taxon>
        <taxon>environmental samples</taxon>
    </lineage>
</organism>
<name>A0A6J4MBM0_9GAMM</name>